<gene>
    <name evidence="1" type="ORF">CDAR_395691</name>
</gene>
<organism evidence="1 2">
    <name type="scientific">Caerostris darwini</name>
    <dbReference type="NCBI Taxonomy" id="1538125"/>
    <lineage>
        <taxon>Eukaryota</taxon>
        <taxon>Metazoa</taxon>
        <taxon>Ecdysozoa</taxon>
        <taxon>Arthropoda</taxon>
        <taxon>Chelicerata</taxon>
        <taxon>Arachnida</taxon>
        <taxon>Araneae</taxon>
        <taxon>Araneomorphae</taxon>
        <taxon>Entelegynae</taxon>
        <taxon>Araneoidea</taxon>
        <taxon>Araneidae</taxon>
        <taxon>Caerostris</taxon>
    </lineage>
</organism>
<accession>A0AAV4QQ89</accession>
<keyword evidence="2" id="KW-1185">Reference proteome</keyword>
<dbReference type="Proteomes" id="UP001054837">
    <property type="component" value="Unassembled WGS sequence"/>
</dbReference>
<evidence type="ECO:0000313" key="1">
    <source>
        <dbReference type="EMBL" id="GIY10256.1"/>
    </source>
</evidence>
<comment type="caution">
    <text evidence="1">The sequence shown here is derived from an EMBL/GenBank/DDBJ whole genome shotgun (WGS) entry which is preliminary data.</text>
</comment>
<evidence type="ECO:0000313" key="2">
    <source>
        <dbReference type="Proteomes" id="UP001054837"/>
    </source>
</evidence>
<proteinExistence type="predicted"/>
<sequence>MAQVLTRNSLLMHLIAWNKNMNESDKNFIRTNLLLFRDEQILNQLQGNNDTKPKTMTLEAGNTEKHRSDYNRRRVQMSIQTPRSVKNELKENGFPQKIISVHHG</sequence>
<dbReference type="AlphaFoldDB" id="A0AAV4QQ89"/>
<dbReference type="EMBL" id="BPLQ01004733">
    <property type="protein sequence ID" value="GIY10256.1"/>
    <property type="molecule type" value="Genomic_DNA"/>
</dbReference>
<reference evidence="1 2" key="1">
    <citation type="submission" date="2021-06" db="EMBL/GenBank/DDBJ databases">
        <title>Caerostris darwini draft genome.</title>
        <authorList>
            <person name="Kono N."/>
            <person name="Arakawa K."/>
        </authorList>
    </citation>
    <scope>NUCLEOTIDE SEQUENCE [LARGE SCALE GENOMIC DNA]</scope>
</reference>
<protein>
    <submittedName>
        <fullName evidence="1">Uncharacterized protein</fullName>
    </submittedName>
</protein>
<name>A0AAV4QQ89_9ARAC</name>